<feature type="non-terminal residue" evidence="1">
    <location>
        <position position="51"/>
    </location>
</feature>
<evidence type="ECO:0000313" key="1">
    <source>
        <dbReference type="EMBL" id="KAK7813799.1"/>
    </source>
</evidence>
<gene>
    <name evidence="1" type="ORF">U0070_003708</name>
</gene>
<reference evidence="1 2" key="1">
    <citation type="journal article" date="2023" name="bioRxiv">
        <title>Conserved and derived expression patterns and positive selection on dental genes reveal complex evolutionary context of ever-growing rodent molars.</title>
        <authorList>
            <person name="Calamari Z.T."/>
            <person name="Song A."/>
            <person name="Cohen E."/>
            <person name="Akter M."/>
            <person name="Roy R.D."/>
            <person name="Hallikas O."/>
            <person name="Christensen M.M."/>
            <person name="Li P."/>
            <person name="Marangoni P."/>
            <person name="Jernvall J."/>
            <person name="Klein O.D."/>
        </authorList>
    </citation>
    <scope>NUCLEOTIDE SEQUENCE [LARGE SCALE GENOMIC DNA]</scope>
    <source>
        <strain evidence="1">V071</strain>
    </source>
</reference>
<dbReference type="AlphaFoldDB" id="A0AAW0IGY0"/>
<accession>A0AAW0IGY0</accession>
<evidence type="ECO:0000313" key="2">
    <source>
        <dbReference type="Proteomes" id="UP001488838"/>
    </source>
</evidence>
<sequence>MPKLPLANKNVPNLHVMKSMQSLMSNDLWRFRLPPCATVVLRLAGLSPKVQ</sequence>
<protein>
    <submittedName>
        <fullName evidence="1">Uncharacterized protein</fullName>
    </submittedName>
</protein>
<name>A0AAW0IGY0_MYOGA</name>
<dbReference type="Proteomes" id="UP001488838">
    <property type="component" value="Unassembled WGS sequence"/>
</dbReference>
<organism evidence="1 2">
    <name type="scientific">Myodes glareolus</name>
    <name type="common">Bank vole</name>
    <name type="synonym">Clethrionomys glareolus</name>
    <dbReference type="NCBI Taxonomy" id="447135"/>
    <lineage>
        <taxon>Eukaryota</taxon>
        <taxon>Metazoa</taxon>
        <taxon>Chordata</taxon>
        <taxon>Craniata</taxon>
        <taxon>Vertebrata</taxon>
        <taxon>Euteleostomi</taxon>
        <taxon>Mammalia</taxon>
        <taxon>Eutheria</taxon>
        <taxon>Euarchontoglires</taxon>
        <taxon>Glires</taxon>
        <taxon>Rodentia</taxon>
        <taxon>Myomorpha</taxon>
        <taxon>Muroidea</taxon>
        <taxon>Cricetidae</taxon>
        <taxon>Arvicolinae</taxon>
        <taxon>Myodes</taxon>
    </lineage>
</organism>
<keyword evidence="2" id="KW-1185">Reference proteome</keyword>
<proteinExistence type="predicted"/>
<comment type="caution">
    <text evidence="1">The sequence shown here is derived from an EMBL/GenBank/DDBJ whole genome shotgun (WGS) entry which is preliminary data.</text>
</comment>
<dbReference type="EMBL" id="JBBHLL010000131">
    <property type="protein sequence ID" value="KAK7813799.1"/>
    <property type="molecule type" value="Genomic_DNA"/>
</dbReference>